<accession>A0A2W5NQN0</accession>
<dbReference type="HAMAP" id="MF_00074">
    <property type="entry name" value="16SrRNA_methyltr_G"/>
    <property type="match status" value="1"/>
</dbReference>
<evidence type="ECO:0000256" key="1">
    <source>
        <dbReference type="ARBA" id="ARBA00022490"/>
    </source>
</evidence>
<evidence type="ECO:0000313" key="7">
    <source>
        <dbReference type="EMBL" id="PZQ53025.1"/>
    </source>
</evidence>
<comment type="catalytic activity">
    <reaction evidence="6">
        <text>guanosine(527) in 16S rRNA + S-adenosyl-L-methionine = N(7)-methylguanosine(527) in 16S rRNA + S-adenosyl-L-homocysteine</text>
        <dbReference type="Rhea" id="RHEA:42732"/>
        <dbReference type="Rhea" id="RHEA-COMP:10209"/>
        <dbReference type="Rhea" id="RHEA-COMP:10210"/>
        <dbReference type="ChEBI" id="CHEBI:57856"/>
        <dbReference type="ChEBI" id="CHEBI:59789"/>
        <dbReference type="ChEBI" id="CHEBI:74269"/>
        <dbReference type="ChEBI" id="CHEBI:74480"/>
        <dbReference type="EC" id="2.1.1.170"/>
    </reaction>
</comment>
<sequence length="210" mass="23816">MITTEDEAREWLRKLPECDEDAWVRLETLIAMLVEENLQQNLVSAASLEQVWLRHIVDSAQLLPYVSRETSTPWLDLGTGAGFPGLVIAALRPECEVVMVESRNRRIEWLDRARMAMGLDNARIAGKRLELVETFPVSVISARAFAPLEKLLTISARFSTSDTVWLLPKGRSAKQELEDLRKWRHMFHVEQSLTDPQAGIIVGKLADRKG</sequence>
<keyword evidence="1 6" id="KW-0963">Cytoplasm</keyword>
<comment type="function">
    <text evidence="6">Specifically methylates the N7 position of guanine in position 527 of 16S rRNA.</text>
</comment>
<comment type="similarity">
    <text evidence="6">Belongs to the methyltransferase superfamily. RNA methyltransferase RsmG family.</text>
</comment>
<keyword evidence="5 6" id="KW-0949">S-adenosyl-L-methionine</keyword>
<dbReference type="Gene3D" id="3.40.50.150">
    <property type="entry name" value="Vaccinia Virus protein VP39"/>
    <property type="match status" value="1"/>
</dbReference>
<dbReference type="PANTHER" id="PTHR31760:SF0">
    <property type="entry name" value="S-ADENOSYL-L-METHIONINE-DEPENDENT METHYLTRANSFERASES SUPERFAMILY PROTEIN"/>
    <property type="match status" value="1"/>
</dbReference>
<dbReference type="EMBL" id="QFPX01000019">
    <property type="protein sequence ID" value="PZQ53025.1"/>
    <property type="molecule type" value="Genomic_DNA"/>
</dbReference>
<feature type="binding site" evidence="6">
    <location>
        <position position="143"/>
    </location>
    <ligand>
        <name>S-adenosyl-L-methionine</name>
        <dbReference type="ChEBI" id="CHEBI:59789"/>
    </ligand>
</feature>
<dbReference type="EC" id="2.1.1.170" evidence="6"/>
<organism evidence="7 8">
    <name type="scientific">Novosphingobium pentaromativorans</name>
    <dbReference type="NCBI Taxonomy" id="205844"/>
    <lineage>
        <taxon>Bacteria</taxon>
        <taxon>Pseudomonadati</taxon>
        <taxon>Pseudomonadota</taxon>
        <taxon>Alphaproteobacteria</taxon>
        <taxon>Sphingomonadales</taxon>
        <taxon>Sphingomonadaceae</taxon>
        <taxon>Novosphingobium</taxon>
    </lineage>
</organism>
<dbReference type="NCBIfam" id="TIGR00138">
    <property type="entry name" value="rsmG_gidB"/>
    <property type="match status" value="1"/>
</dbReference>
<dbReference type="InterPro" id="IPR003682">
    <property type="entry name" value="rRNA_ssu_MeTfrase_G"/>
</dbReference>
<dbReference type="GO" id="GO:0005829">
    <property type="term" value="C:cytosol"/>
    <property type="evidence" value="ECO:0007669"/>
    <property type="project" value="TreeGrafter"/>
</dbReference>
<dbReference type="Pfam" id="PF02527">
    <property type="entry name" value="GidB"/>
    <property type="match status" value="1"/>
</dbReference>
<dbReference type="InterPro" id="IPR029063">
    <property type="entry name" value="SAM-dependent_MTases_sf"/>
</dbReference>
<dbReference type="Proteomes" id="UP000249082">
    <property type="component" value="Unassembled WGS sequence"/>
</dbReference>
<comment type="caution">
    <text evidence="6">Lacks conserved residue(s) required for the propagation of feature annotation.</text>
</comment>
<protein>
    <recommendedName>
        <fullName evidence="6">Ribosomal RNA small subunit methyltransferase G</fullName>
        <ecNumber evidence="6">2.1.1.170</ecNumber>
    </recommendedName>
    <alternativeName>
        <fullName evidence="6">16S rRNA 7-methylguanosine methyltransferase</fullName>
        <shortName evidence="6">16S rRNA m7G methyltransferase</shortName>
    </alternativeName>
</protein>
<proteinExistence type="inferred from homology"/>
<name>A0A2W5NQN0_9SPHN</name>
<evidence type="ECO:0000256" key="2">
    <source>
        <dbReference type="ARBA" id="ARBA00022552"/>
    </source>
</evidence>
<keyword evidence="4 6" id="KW-0808">Transferase</keyword>
<gene>
    <name evidence="6 7" type="primary">rsmG</name>
    <name evidence="7" type="ORF">DI555_18295</name>
</gene>
<evidence type="ECO:0000256" key="3">
    <source>
        <dbReference type="ARBA" id="ARBA00022603"/>
    </source>
</evidence>
<feature type="binding site" evidence="6">
    <location>
        <position position="83"/>
    </location>
    <ligand>
        <name>S-adenosyl-L-methionine</name>
        <dbReference type="ChEBI" id="CHEBI:59789"/>
    </ligand>
</feature>
<dbReference type="SUPFAM" id="SSF53335">
    <property type="entry name" value="S-adenosyl-L-methionine-dependent methyltransferases"/>
    <property type="match status" value="1"/>
</dbReference>
<dbReference type="PANTHER" id="PTHR31760">
    <property type="entry name" value="S-ADENOSYL-L-METHIONINE-DEPENDENT METHYLTRANSFERASES SUPERFAMILY PROTEIN"/>
    <property type="match status" value="1"/>
</dbReference>
<keyword evidence="2 6" id="KW-0698">rRNA processing</keyword>
<comment type="subcellular location">
    <subcellularLocation>
        <location evidence="6">Cytoplasm</location>
    </subcellularLocation>
</comment>
<evidence type="ECO:0000256" key="6">
    <source>
        <dbReference type="HAMAP-Rule" id="MF_00074"/>
    </source>
</evidence>
<dbReference type="AlphaFoldDB" id="A0A2W5NQN0"/>
<dbReference type="GO" id="GO:0070043">
    <property type="term" value="F:rRNA (guanine-N7-)-methyltransferase activity"/>
    <property type="evidence" value="ECO:0007669"/>
    <property type="project" value="UniProtKB-UniRule"/>
</dbReference>
<comment type="caution">
    <text evidence="7">The sequence shown here is derived from an EMBL/GenBank/DDBJ whole genome shotgun (WGS) entry which is preliminary data.</text>
</comment>
<feature type="binding site" evidence="6">
    <location>
        <position position="78"/>
    </location>
    <ligand>
        <name>S-adenosyl-L-methionine</name>
        <dbReference type="ChEBI" id="CHEBI:59789"/>
    </ligand>
</feature>
<keyword evidence="3 6" id="KW-0489">Methyltransferase</keyword>
<reference evidence="7 8" key="1">
    <citation type="submission" date="2017-08" db="EMBL/GenBank/DDBJ databases">
        <title>Infants hospitalized years apart are colonized by the same room-sourced microbial strains.</title>
        <authorList>
            <person name="Brooks B."/>
            <person name="Olm M.R."/>
            <person name="Firek B.A."/>
            <person name="Baker R."/>
            <person name="Thomas B.C."/>
            <person name="Morowitz M.J."/>
            <person name="Banfield J.F."/>
        </authorList>
    </citation>
    <scope>NUCLEOTIDE SEQUENCE [LARGE SCALE GENOMIC DNA]</scope>
    <source>
        <strain evidence="7">S2_005_002_R2_33</strain>
    </source>
</reference>
<feature type="binding site" evidence="6">
    <location>
        <begin position="129"/>
        <end position="130"/>
    </location>
    <ligand>
        <name>S-adenosyl-L-methionine</name>
        <dbReference type="ChEBI" id="CHEBI:59789"/>
    </ligand>
</feature>
<dbReference type="PIRSF" id="PIRSF003078">
    <property type="entry name" value="GidB"/>
    <property type="match status" value="1"/>
</dbReference>
<evidence type="ECO:0000313" key="8">
    <source>
        <dbReference type="Proteomes" id="UP000249082"/>
    </source>
</evidence>
<evidence type="ECO:0000256" key="4">
    <source>
        <dbReference type="ARBA" id="ARBA00022679"/>
    </source>
</evidence>
<evidence type="ECO:0000256" key="5">
    <source>
        <dbReference type="ARBA" id="ARBA00022691"/>
    </source>
</evidence>